<dbReference type="GO" id="GO:0005829">
    <property type="term" value="C:cytosol"/>
    <property type="evidence" value="ECO:0007669"/>
    <property type="project" value="TreeGrafter"/>
</dbReference>
<dbReference type="GO" id="GO:0006355">
    <property type="term" value="P:regulation of DNA-templated transcription"/>
    <property type="evidence" value="ECO:0007669"/>
    <property type="project" value="InterPro"/>
</dbReference>
<evidence type="ECO:0000256" key="2">
    <source>
        <dbReference type="ARBA" id="ARBA00022553"/>
    </source>
</evidence>
<dbReference type="GO" id="GO:0000156">
    <property type="term" value="F:phosphorelay response regulator activity"/>
    <property type="evidence" value="ECO:0007669"/>
    <property type="project" value="TreeGrafter"/>
</dbReference>
<dbReference type="OrthoDB" id="9802426at2"/>
<dbReference type="FunFam" id="1.10.10.10:FF:000018">
    <property type="entry name" value="DNA-binding response regulator ResD"/>
    <property type="match status" value="1"/>
</dbReference>
<proteinExistence type="predicted"/>
<dbReference type="PANTHER" id="PTHR48111:SF73">
    <property type="entry name" value="ALKALINE PHOSPHATASE SYNTHESIS TRANSCRIPTIONAL REGULATORY PROTEIN PHOP"/>
    <property type="match status" value="1"/>
</dbReference>
<feature type="domain" description="OmpR/PhoB-type" evidence="11">
    <location>
        <begin position="128"/>
        <end position="229"/>
    </location>
</feature>
<dbReference type="FunFam" id="3.40.50.2300:FF:000001">
    <property type="entry name" value="DNA-binding response regulator PhoB"/>
    <property type="match status" value="1"/>
</dbReference>
<dbReference type="InterPro" id="IPR039420">
    <property type="entry name" value="WalR-like"/>
</dbReference>
<feature type="DNA-binding region" description="OmpR/PhoB-type" evidence="9">
    <location>
        <begin position="128"/>
        <end position="229"/>
    </location>
</feature>
<feature type="domain" description="Response regulatory" evidence="10">
    <location>
        <begin position="3"/>
        <end position="116"/>
    </location>
</feature>
<reference evidence="12 13" key="1">
    <citation type="submission" date="2017-06" db="EMBL/GenBank/DDBJ databases">
        <title>Draft Genome Sequence of Natranaerobius trueperi halophilic, alkalithermophilic bacteria from soda lakes.</title>
        <authorList>
            <person name="Zhao B."/>
        </authorList>
    </citation>
    <scope>NUCLEOTIDE SEQUENCE [LARGE SCALE GENOMIC DNA]</scope>
    <source>
        <strain evidence="12 13">DSM 18760</strain>
    </source>
</reference>
<dbReference type="SMART" id="SM00448">
    <property type="entry name" value="REC"/>
    <property type="match status" value="1"/>
</dbReference>
<keyword evidence="13" id="KW-1185">Reference proteome</keyword>
<dbReference type="SMART" id="SM00862">
    <property type="entry name" value="Trans_reg_C"/>
    <property type="match status" value="1"/>
</dbReference>
<comment type="caution">
    <text evidence="12">The sequence shown here is derived from an EMBL/GenBank/DDBJ whole genome shotgun (WGS) entry which is preliminary data.</text>
</comment>
<dbReference type="InterPro" id="IPR011006">
    <property type="entry name" value="CheY-like_superfamily"/>
</dbReference>
<keyword evidence="6" id="KW-0804">Transcription</keyword>
<keyword evidence="4" id="KW-0805">Transcription regulation</keyword>
<dbReference type="InterPro" id="IPR036388">
    <property type="entry name" value="WH-like_DNA-bd_sf"/>
</dbReference>
<keyword evidence="5 9" id="KW-0238">DNA-binding</keyword>
<dbReference type="CDD" id="cd00383">
    <property type="entry name" value="trans_reg_C"/>
    <property type="match status" value="1"/>
</dbReference>
<dbReference type="Gene3D" id="3.40.50.2300">
    <property type="match status" value="1"/>
</dbReference>
<name>A0A226C3D6_9FIRM</name>
<dbReference type="Pfam" id="PF00072">
    <property type="entry name" value="Response_reg"/>
    <property type="match status" value="1"/>
</dbReference>
<evidence type="ECO:0000256" key="5">
    <source>
        <dbReference type="ARBA" id="ARBA00023125"/>
    </source>
</evidence>
<dbReference type="Gene3D" id="6.10.250.690">
    <property type="match status" value="1"/>
</dbReference>
<dbReference type="SUPFAM" id="SSF52172">
    <property type="entry name" value="CheY-like"/>
    <property type="match status" value="1"/>
</dbReference>
<dbReference type="AlphaFoldDB" id="A0A226C3D6"/>
<dbReference type="InterPro" id="IPR016032">
    <property type="entry name" value="Sig_transdc_resp-reg_C-effctor"/>
</dbReference>
<dbReference type="PROSITE" id="PS51755">
    <property type="entry name" value="OMPR_PHOB"/>
    <property type="match status" value="1"/>
</dbReference>
<dbReference type="Pfam" id="PF00486">
    <property type="entry name" value="Trans_reg_C"/>
    <property type="match status" value="1"/>
</dbReference>
<dbReference type="GO" id="GO:0000976">
    <property type="term" value="F:transcription cis-regulatory region binding"/>
    <property type="evidence" value="ECO:0007669"/>
    <property type="project" value="TreeGrafter"/>
</dbReference>
<dbReference type="RefSeq" id="WP_089022361.1">
    <property type="nucleotide sequence ID" value="NZ_NIQC01000001.1"/>
</dbReference>
<gene>
    <name evidence="12" type="ORF">CDO51_00595</name>
</gene>
<dbReference type="Gene3D" id="1.10.10.10">
    <property type="entry name" value="Winged helix-like DNA-binding domain superfamily/Winged helix DNA-binding domain"/>
    <property type="match status" value="1"/>
</dbReference>
<dbReference type="Proteomes" id="UP000214588">
    <property type="component" value="Unassembled WGS sequence"/>
</dbReference>
<dbReference type="PANTHER" id="PTHR48111">
    <property type="entry name" value="REGULATOR OF RPOS"/>
    <property type="match status" value="1"/>
</dbReference>
<dbReference type="InterPro" id="IPR001789">
    <property type="entry name" value="Sig_transdc_resp-reg_receiver"/>
</dbReference>
<evidence type="ECO:0000256" key="8">
    <source>
        <dbReference type="PROSITE-ProRule" id="PRU00169"/>
    </source>
</evidence>
<dbReference type="PROSITE" id="PS50110">
    <property type="entry name" value="RESPONSE_REGULATORY"/>
    <property type="match status" value="1"/>
</dbReference>
<evidence type="ECO:0000256" key="3">
    <source>
        <dbReference type="ARBA" id="ARBA00023012"/>
    </source>
</evidence>
<comment type="function">
    <text evidence="7">May play the central regulatory role in sporulation. It may be an element of the effector pathway responsible for the activation of sporulation genes in response to nutritional stress. Spo0A may act in concert with spo0H (a sigma factor) to control the expression of some genes that are critical to the sporulation process.</text>
</comment>
<evidence type="ECO:0000256" key="7">
    <source>
        <dbReference type="ARBA" id="ARBA00024867"/>
    </source>
</evidence>
<evidence type="ECO:0000259" key="10">
    <source>
        <dbReference type="PROSITE" id="PS50110"/>
    </source>
</evidence>
<sequence length="233" mass="26752">MTKILIIEDEQGLSKVLNAYLSNEGYRVKTVSDGKTGLTEFTNWDPDLVVLDLMLPYLSGEEVAKSIRLKKDTPIIMLTAKGKEDDRVYGLGIGADDYLVKPFSQKELLARIKAILRRKEQSSNRTQQDIITVNNLSINTIIHKIYLNDEELVVTPTEYHLLKIFMTHPNRVFSREHLVEIIFGYMWESEHDPRTIDAHIKNLRKKIEPDPKKPSFIKTVHGLGYKFGGVKNE</sequence>
<keyword evidence="3" id="KW-0902">Two-component regulatory system</keyword>
<evidence type="ECO:0000313" key="13">
    <source>
        <dbReference type="Proteomes" id="UP000214588"/>
    </source>
</evidence>
<protein>
    <recommendedName>
        <fullName evidence="1">Stage 0 sporulation protein A homolog</fullName>
    </recommendedName>
</protein>
<dbReference type="InterPro" id="IPR001867">
    <property type="entry name" value="OmpR/PhoB-type_DNA-bd"/>
</dbReference>
<accession>A0A226C3D6</accession>
<evidence type="ECO:0000256" key="9">
    <source>
        <dbReference type="PROSITE-ProRule" id="PRU01091"/>
    </source>
</evidence>
<organism evidence="12 13">
    <name type="scientific">Natranaerobius trueperi</name>
    <dbReference type="NCBI Taxonomy" id="759412"/>
    <lineage>
        <taxon>Bacteria</taxon>
        <taxon>Bacillati</taxon>
        <taxon>Bacillota</taxon>
        <taxon>Clostridia</taxon>
        <taxon>Natranaerobiales</taxon>
        <taxon>Natranaerobiaceae</taxon>
        <taxon>Natranaerobius</taxon>
    </lineage>
</organism>
<dbReference type="GO" id="GO:0032993">
    <property type="term" value="C:protein-DNA complex"/>
    <property type="evidence" value="ECO:0007669"/>
    <property type="project" value="TreeGrafter"/>
</dbReference>
<dbReference type="EMBL" id="NIQC01000001">
    <property type="protein sequence ID" value="OWZ84937.1"/>
    <property type="molecule type" value="Genomic_DNA"/>
</dbReference>
<dbReference type="SUPFAM" id="SSF46894">
    <property type="entry name" value="C-terminal effector domain of the bipartite response regulators"/>
    <property type="match status" value="1"/>
</dbReference>
<evidence type="ECO:0000259" key="11">
    <source>
        <dbReference type="PROSITE" id="PS51755"/>
    </source>
</evidence>
<feature type="modified residue" description="4-aspartylphosphate" evidence="8">
    <location>
        <position position="52"/>
    </location>
</feature>
<evidence type="ECO:0000256" key="4">
    <source>
        <dbReference type="ARBA" id="ARBA00023015"/>
    </source>
</evidence>
<evidence type="ECO:0000256" key="6">
    <source>
        <dbReference type="ARBA" id="ARBA00023163"/>
    </source>
</evidence>
<evidence type="ECO:0000256" key="1">
    <source>
        <dbReference type="ARBA" id="ARBA00018672"/>
    </source>
</evidence>
<keyword evidence="2 8" id="KW-0597">Phosphoprotein</keyword>
<evidence type="ECO:0000313" key="12">
    <source>
        <dbReference type="EMBL" id="OWZ84937.1"/>
    </source>
</evidence>